<dbReference type="SMART" id="SM00345">
    <property type="entry name" value="HTH_GNTR"/>
    <property type="match status" value="1"/>
</dbReference>
<evidence type="ECO:0000256" key="1">
    <source>
        <dbReference type="ARBA" id="ARBA00001933"/>
    </source>
</evidence>
<dbReference type="CDD" id="cd00609">
    <property type="entry name" value="AAT_like"/>
    <property type="match status" value="1"/>
</dbReference>
<protein>
    <submittedName>
        <fullName evidence="12">PLP-dependent aminotransferase family protein</fullName>
    </submittedName>
</protein>
<dbReference type="GO" id="GO:0008483">
    <property type="term" value="F:transaminase activity"/>
    <property type="evidence" value="ECO:0007669"/>
    <property type="project" value="UniProtKB-KW"/>
</dbReference>
<dbReference type="AlphaFoldDB" id="A0A2U1JUK1"/>
<dbReference type="PANTHER" id="PTHR46577:SF2">
    <property type="entry name" value="TRANSCRIPTIONAL REGULATORY PROTEIN"/>
    <property type="match status" value="1"/>
</dbReference>
<dbReference type="InterPro" id="IPR036388">
    <property type="entry name" value="WH-like_DNA-bd_sf"/>
</dbReference>
<sequence length="487" mass="55538">MKIELSRDNSSMSLVDQIYFEILERIESRLLQKGALLPSVRKLAKDLNVSVVTVHKAYTRLAKEGYINIYKGKGAYINERYENMKPNREKGGDLSSFDWQQNIEDYIHRAQLVQHLQFSNPIQFATSVIYHKLLPTRFLAETMKLLVDNDPTILARYCETQGDSELREEMQKFLNRVYRLHVPFENMMITSGVQQGIDLVARSFIGPGDVVIMEQPCFTGAIDAMRGRGANILTAPVKQDGICLQTIEEICDRLKPKLIYTNPTFQNPTGTVMSEQNRKTLLEIAEKYGILIVEDDAVGDLYFDDEIPPKPIKYWDRNGHVIYLKGFSKPLSPGCRIATLVASGVVFERLVAAKATADICNPLLTQKAILSFLRSDKMFPHLEKLRIALEVRRDRLKNYFSTHLGDLITYRQPQGGLNVWIELPCKYNAEQLLYKAVEHNVSFLPGSACFVKDPQRNFIRLSFSSVSDKELDEGAERFANLIRSSLK</sequence>
<dbReference type="InterPro" id="IPR051446">
    <property type="entry name" value="HTH_trans_reg/aminotransferase"/>
</dbReference>
<keyword evidence="6 12" id="KW-0808">Transferase</keyword>
<dbReference type="PANTHER" id="PTHR46577">
    <property type="entry name" value="HTH-TYPE TRANSCRIPTIONAL REGULATORY PROTEIN GABR"/>
    <property type="match status" value="1"/>
</dbReference>
<evidence type="ECO:0000313" key="12">
    <source>
        <dbReference type="EMBL" id="PWA08877.1"/>
    </source>
</evidence>
<dbReference type="GO" id="GO:0030170">
    <property type="term" value="F:pyridoxal phosphate binding"/>
    <property type="evidence" value="ECO:0007669"/>
    <property type="project" value="InterPro"/>
</dbReference>
<dbReference type="Gene3D" id="3.40.640.10">
    <property type="entry name" value="Type I PLP-dependent aspartate aminotransferase-like (Major domain)"/>
    <property type="match status" value="1"/>
</dbReference>
<accession>A0A2U1JUK1</accession>
<name>A0A2U1JUK1_9BACI</name>
<gene>
    <name evidence="12" type="ORF">DCC39_14025</name>
</gene>
<evidence type="ECO:0000313" key="13">
    <source>
        <dbReference type="Proteomes" id="UP000245998"/>
    </source>
</evidence>
<evidence type="ECO:0000256" key="7">
    <source>
        <dbReference type="ARBA" id="ARBA00022898"/>
    </source>
</evidence>
<dbReference type="GO" id="GO:0003677">
    <property type="term" value="F:DNA binding"/>
    <property type="evidence" value="ECO:0007669"/>
    <property type="project" value="UniProtKB-KW"/>
</dbReference>
<evidence type="ECO:0000259" key="11">
    <source>
        <dbReference type="PROSITE" id="PS50949"/>
    </source>
</evidence>
<dbReference type="OrthoDB" id="9802328at2"/>
<dbReference type="FunFam" id="3.40.640.10:FF:000053">
    <property type="entry name" value="Aminotransferase, class I"/>
    <property type="match status" value="1"/>
</dbReference>
<dbReference type="InterPro" id="IPR004839">
    <property type="entry name" value="Aminotransferase_I/II_large"/>
</dbReference>
<keyword evidence="7" id="KW-0663">Pyridoxal phosphate</keyword>
<evidence type="ECO:0000256" key="10">
    <source>
        <dbReference type="ARBA" id="ARBA00023163"/>
    </source>
</evidence>
<dbReference type="InterPro" id="IPR015421">
    <property type="entry name" value="PyrdxlP-dep_Trfase_major"/>
</dbReference>
<keyword evidence="8" id="KW-0805">Transcription regulation</keyword>
<keyword evidence="9" id="KW-0238">DNA-binding</keyword>
<dbReference type="InterPro" id="IPR000524">
    <property type="entry name" value="Tscrpt_reg_HTH_GntR"/>
</dbReference>
<keyword evidence="13" id="KW-1185">Reference proteome</keyword>
<evidence type="ECO:0000256" key="2">
    <source>
        <dbReference type="ARBA" id="ARBA00005384"/>
    </source>
</evidence>
<dbReference type="Gene3D" id="3.90.1150.10">
    <property type="entry name" value="Aspartate Aminotransferase, domain 1"/>
    <property type="match status" value="1"/>
</dbReference>
<comment type="subunit">
    <text evidence="4">Homodimer.</text>
</comment>
<evidence type="ECO:0000256" key="4">
    <source>
        <dbReference type="ARBA" id="ARBA00011738"/>
    </source>
</evidence>
<dbReference type="PROSITE" id="PS50949">
    <property type="entry name" value="HTH_GNTR"/>
    <property type="match status" value="1"/>
</dbReference>
<dbReference type="Gene3D" id="1.10.10.10">
    <property type="entry name" value="Winged helix-like DNA-binding domain superfamily/Winged helix DNA-binding domain"/>
    <property type="match status" value="1"/>
</dbReference>
<organism evidence="12 13">
    <name type="scientific">Pueribacillus theae</name>
    <dbReference type="NCBI Taxonomy" id="2171751"/>
    <lineage>
        <taxon>Bacteria</taxon>
        <taxon>Bacillati</taxon>
        <taxon>Bacillota</taxon>
        <taxon>Bacilli</taxon>
        <taxon>Bacillales</taxon>
        <taxon>Bacillaceae</taxon>
        <taxon>Pueribacillus</taxon>
    </lineage>
</organism>
<dbReference type="CDD" id="cd07377">
    <property type="entry name" value="WHTH_GntR"/>
    <property type="match status" value="1"/>
</dbReference>
<feature type="domain" description="HTH gntR-type" evidence="11">
    <location>
        <begin position="12"/>
        <end position="80"/>
    </location>
</feature>
<dbReference type="Pfam" id="PF00155">
    <property type="entry name" value="Aminotran_1_2"/>
    <property type="match status" value="1"/>
</dbReference>
<keyword evidence="10" id="KW-0804">Transcription</keyword>
<dbReference type="InterPro" id="IPR036390">
    <property type="entry name" value="WH_DNA-bd_sf"/>
</dbReference>
<dbReference type="SUPFAM" id="SSF53383">
    <property type="entry name" value="PLP-dependent transferases"/>
    <property type="match status" value="1"/>
</dbReference>
<evidence type="ECO:0000256" key="3">
    <source>
        <dbReference type="ARBA" id="ARBA00007441"/>
    </source>
</evidence>
<proteinExistence type="inferred from homology"/>
<dbReference type="InterPro" id="IPR015424">
    <property type="entry name" value="PyrdxlP-dep_Trfase"/>
</dbReference>
<keyword evidence="5 12" id="KW-0032">Aminotransferase</keyword>
<dbReference type="GO" id="GO:0003700">
    <property type="term" value="F:DNA-binding transcription factor activity"/>
    <property type="evidence" value="ECO:0007669"/>
    <property type="project" value="InterPro"/>
</dbReference>
<reference evidence="12 13" key="1">
    <citation type="submission" date="2018-04" db="EMBL/GenBank/DDBJ databases">
        <title>Camelliibacillus theae gen. nov., sp. nov., isolated from Pu'er tea.</title>
        <authorList>
            <person name="Niu L."/>
        </authorList>
    </citation>
    <scope>NUCLEOTIDE SEQUENCE [LARGE SCALE GENOMIC DNA]</scope>
    <source>
        <strain evidence="12 13">T8</strain>
    </source>
</reference>
<evidence type="ECO:0000256" key="6">
    <source>
        <dbReference type="ARBA" id="ARBA00022679"/>
    </source>
</evidence>
<dbReference type="RefSeq" id="WP_116555529.1">
    <property type="nucleotide sequence ID" value="NZ_QCZG01000033.1"/>
</dbReference>
<dbReference type="InterPro" id="IPR015422">
    <property type="entry name" value="PyrdxlP-dep_Trfase_small"/>
</dbReference>
<dbReference type="EMBL" id="QCZG01000033">
    <property type="protein sequence ID" value="PWA08877.1"/>
    <property type="molecule type" value="Genomic_DNA"/>
</dbReference>
<evidence type="ECO:0000256" key="5">
    <source>
        <dbReference type="ARBA" id="ARBA00022576"/>
    </source>
</evidence>
<comment type="similarity">
    <text evidence="2">In the C-terminal section; belongs to the class-I pyridoxal-phosphate-dependent aminotransferase family.</text>
</comment>
<dbReference type="Pfam" id="PF00392">
    <property type="entry name" value="GntR"/>
    <property type="match status" value="1"/>
</dbReference>
<comment type="caution">
    <text evidence="12">The sequence shown here is derived from an EMBL/GenBank/DDBJ whole genome shotgun (WGS) entry which is preliminary data.</text>
</comment>
<comment type="cofactor">
    <cofactor evidence="1">
        <name>pyridoxal 5'-phosphate</name>
        <dbReference type="ChEBI" id="CHEBI:597326"/>
    </cofactor>
</comment>
<evidence type="ECO:0000256" key="9">
    <source>
        <dbReference type="ARBA" id="ARBA00023125"/>
    </source>
</evidence>
<comment type="similarity">
    <text evidence="3">Belongs to the class-I pyridoxal-phosphate-dependent aminotransferase family.</text>
</comment>
<evidence type="ECO:0000256" key="8">
    <source>
        <dbReference type="ARBA" id="ARBA00023015"/>
    </source>
</evidence>
<dbReference type="Proteomes" id="UP000245998">
    <property type="component" value="Unassembled WGS sequence"/>
</dbReference>
<dbReference type="SUPFAM" id="SSF46785">
    <property type="entry name" value="Winged helix' DNA-binding domain"/>
    <property type="match status" value="1"/>
</dbReference>